<evidence type="ECO:0000256" key="3">
    <source>
        <dbReference type="ARBA" id="ARBA00022656"/>
    </source>
</evidence>
<dbReference type="PROSITE" id="PS50279">
    <property type="entry name" value="BPTI_KUNITZ_2"/>
    <property type="match status" value="1"/>
</dbReference>
<dbReference type="Gene3D" id="4.10.410.10">
    <property type="entry name" value="Pancreatic trypsin inhibitor Kunitz domain"/>
    <property type="match status" value="1"/>
</dbReference>
<dbReference type="InterPro" id="IPR036058">
    <property type="entry name" value="Kazal_dom_sf"/>
</dbReference>
<dbReference type="SUPFAM" id="SSF57362">
    <property type="entry name" value="BPTI-like"/>
    <property type="match status" value="1"/>
</dbReference>
<evidence type="ECO:0000256" key="2">
    <source>
        <dbReference type="ARBA" id="ARBA00022525"/>
    </source>
</evidence>
<evidence type="ECO:0000313" key="8">
    <source>
        <dbReference type="Proteomes" id="UP001152795"/>
    </source>
</evidence>
<comment type="caution">
    <text evidence="7">The sequence shown here is derived from an EMBL/GenBank/DDBJ whole genome shotgun (WGS) entry which is preliminary data.</text>
</comment>
<keyword evidence="3" id="KW-0800">Toxin</keyword>
<evidence type="ECO:0000256" key="4">
    <source>
        <dbReference type="ARBA" id="ARBA00022690"/>
    </source>
</evidence>
<dbReference type="SUPFAM" id="SSF100895">
    <property type="entry name" value="Kazal-type serine protease inhibitors"/>
    <property type="match status" value="1"/>
</dbReference>
<accession>A0A7D9HIL3</accession>
<dbReference type="EMBL" id="CACRXK020000515">
    <property type="protein sequence ID" value="CAB3982547.1"/>
    <property type="molecule type" value="Genomic_DNA"/>
</dbReference>
<evidence type="ECO:0000313" key="7">
    <source>
        <dbReference type="EMBL" id="CAB3982547.1"/>
    </source>
</evidence>
<dbReference type="GO" id="GO:0005615">
    <property type="term" value="C:extracellular space"/>
    <property type="evidence" value="ECO:0007669"/>
    <property type="project" value="TreeGrafter"/>
</dbReference>
<comment type="subcellular location">
    <subcellularLocation>
        <location evidence="1">Secreted</location>
    </subcellularLocation>
</comment>
<organism evidence="7 8">
    <name type="scientific">Paramuricea clavata</name>
    <name type="common">Red gorgonian</name>
    <name type="synonym">Violescent sea-whip</name>
    <dbReference type="NCBI Taxonomy" id="317549"/>
    <lineage>
        <taxon>Eukaryota</taxon>
        <taxon>Metazoa</taxon>
        <taxon>Cnidaria</taxon>
        <taxon>Anthozoa</taxon>
        <taxon>Octocorallia</taxon>
        <taxon>Malacalcyonacea</taxon>
        <taxon>Plexauridae</taxon>
        <taxon>Paramuricea</taxon>
    </lineage>
</organism>
<dbReference type="Gene3D" id="3.30.60.30">
    <property type="match status" value="1"/>
</dbReference>
<dbReference type="PANTHER" id="PTHR10083:SF217">
    <property type="entry name" value="BOOPHILIN-H2"/>
    <property type="match status" value="1"/>
</dbReference>
<keyword evidence="5" id="KW-0722">Serine protease inhibitor</keyword>
<keyword evidence="2" id="KW-0964">Secreted</keyword>
<dbReference type="InterPro" id="IPR002223">
    <property type="entry name" value="Kunitz_BPTI"/>
</dbReference>
<sequence>MAELEKTRASFINEARWIPDSDICLLPGRVGSCRAGFPRYYYNAQQERCLIFTYGGCGGNRNNFRNEAECKRACGCVKVCPYIYKPLCATNGETYSNLCSLEIANCKSSGAIVFDYDGECD</sequence>
<dbReference type="SMART" id="SM00280">
    <property type="entry name" value="KAZAL"/>
    <property type="match status" value="1"/>
</dbReference>
<reference evidence="7" key="1">
    <citation type="submission" date="2020-04" db="EMBL/GenBank/DDBJ databases">
        <authorList>
            <person name="Alioto T."/>
            <person name="Alioto T."/>
            <person name="Gomez Garrido J."/>
        </authorList>
    </citation>
    <scope>NUCLEOTIDE SEQUENCE</scope>
    <source>
        <strain evidence="7">A484AB</strain>
    </source>
</reference>
<keyword evidence="8" id="KW-1185">Reference proteome</keyword>
<dbReference type="CDD" id="cd00109">
    <property type="entry name" value="Kunitz-type"/>
    <property type="match status" value="1"/>
</dbReference>
<dbReference type="InterPro" id="IPR050098">
    <property type="entry name" value="TFPI/VKTCI-like"/>
</dbReference>
<dbReference type="GO" id="GO:0004867">
    <property type="term" value="F:serine-type endopeptidase inhibitor activity"/>
    <property type="evidence" value="ECO:0007669"/>
    <property type="project" value="UniProtKB-KW"/>
</dbReference>
<evidence type="ECO:0000256" key="5">
    <source>
        <dbReference type="ARBA" id="ARBA00022900"/>
    </source>
</evidence>
<protein>
    <submittedName>
        <fullName evidence="7">WAP four-disulfide core domain 6B-like</fullName>
    </submittedName>
</protein>
<dbReference type="CDD" id="cd00104">
    <property type="entry name" value="KAZAL_FS"/>
    <property type="match status" value="1"/>
</dbReference>
<dbReference type="Pfam" id="PF07648">
    <property type="entry name" value="Kazal_2"/>
    <property type="match status" value="1"/>
</dbReference>
<dbReference type="PROSITE" id="PS00280">
    <property type="entry name" value="BPTI_KUNITZ_1"/>
    <property type="match status" value="1"/>
</dbReference>
<dbReference type="InterPro" id="IPR036880">
    <property type="entry name" value="Kunitz_BPTI_sf"/>
</dbReference>
<dbReference type="InterPro" id="IPR020901">
    <property type="entry name" value="Prtase_inh_Kunz-CS"/>
</dbReference>
<dbReference type="AlphaFoldDB" id="A0A7D9HIL3"/>
<evidence type="ECO:0000256" key="6">
    <source>
        <dbReference type="ARBA" id="ARBA00023157"/>
    </source>
</evidence>
<proteinExistence type="predicted"/>
<dbReference type="InterPro" id="IPR002350">
    <property type="entry name" value="Kazal_dom"/>
</dbReference>
<keyword evidence="4" id="KW-0646">Protease inhibitor</keyword>
<gene>
    <name evidence="7" type="ORF">PACLA_8A012566</name>
</gene>
<dbReference type="SMART" id="SM00131">
    <property type="entry name" value="KU"/>
    <property type="match status" value="1"/>
</dbReference>
<dbReference type="OrthoDB" id="126772at2759"/>
<evidence type="ECO:0000256" key="1">
    <source>
        <dbReference type="ARBA" id="ARBA00004613"/>
    </source>
</evidence>
<dbReference type="PANTHER" id="PTHR10083">
    <property type="entry name" value="KUNITZ-TYPE PROTEASE INHIBITOR-RELATED"/>
    <property type="match status" value="1"/>
</dbReference>
<dbReference type="Pfam" id="PF00014">
    <property type="entry name" value="Kunitz_BPTI"/>
    <property type="match status" value="1"/>
</dbReference>
<dbReference type="PRINTS" id="PR00759">
    <property type="entry name" value="BASICPTASE"/>
</dbReference>
<keyword evidence="6" id="KW-1015">Disulfide bond</keyword>
<dbReference type="PROSITE" id="PS51465">
    <property type="entry name" value="KAZAL_2"/>
    <property type="match status" value="1"/>
</dbReference>
<name>A0A7D9HIL3_PARCT</name>
<dbReference type="Proteomes" id="UP001152795">
    <property type="component" value="Unassembled WGS sequence"/>
</dbReference>